<feature type="compositionally biased region" description="Polar residues" evidence="4">
    <location>
        <begin position="27"/>
        <end position="44"/>
    </location>
</feature>
<comment type="caution">
    <text evidence="5">The sequence shown here is derived from an EMBL/GenBank/DDBJ whole genome shotgun (WGS) entry which is preliminary data.</text>
</comment>
<name>A0A0G2IGJ9_9PEZI</name>
<reference evidence="5 6" key="1">
    <citation type="submission" date="2015-05" db="EMBL/GenBank/DDBJ databases">
        <title>Distinctive expansion of gene families associated with plant cell wall degradation and secondary metabolism in the genomes of grapevine trunk pathogens.</title>
        <authorList>
            <person name="Lawrence D.P."/>
            <person name="Travadon R."/>
            <person name="Rolshausen P.E."/>
            <person name="Baumgartner K."/>
        </authorList>
    </citation>
    <scope>NUCLEOTIDE SEQUENCE [LARGE SCALE GENOMIC DNA]</scope>
    <source>
        <strain evidence="5">DA912</strain>
    </source>
</reference>
<dbReference type="CDD" id="cd22965">
    <property type="entry name" value="DD_DPY30_SDC1"/>
    <property type="match status" value="1"/>
</dbReference>
<evidence type="ECO:0000313" key="6">
    <source>
        <dbReference type="Proteomes" id="UP000034680"/>
    </source>
</evidence>
<dbReference type="EMBL" id="LCUC01000011">
    <property type="protein sequence ID" value="KKY39745.1"/>
    <property type="molecule type" value="Genomic_DNA"/>
</dbReference>
<gene>
    <name evidence="5" type="ORF">UCDDA912_g00231</name>
</gene>
<comment type="subcellular location">
    <subcellularLocation>
        <location evidence="1">Nucleus</location>
    </subcellularLocation>
</comment>
<dbReference type="AlphaFoldDB" id="A0A0G2IGJ9"/>
<evidence type="ECO:0000313" key="5">
    <source>
        <dbReference type="EMBL" id="KKY39745.1"/>
    </source>
</evidence>
<keyword evidence="3" id="KW-0539">Nucleus</keyword>
<feature type="compositionally biased region" description="Low complexity" evidence="4">
    <location>
        <begin position="109"/>
        <end position="126"/>
    </location>
</feature>
<feature type="region of interest" description="Disordered" evidence="4">
    <location>
        <begin position="1"/>
        <end position="146"/>
    </location>
</feature>
<accession>A0A0G2IGJ9</accession>
<feature type="region of interest" description="Disordered" evidence="4">
    <location>
        <begin position="186"/>
        <end position="221"/>
    </location>
</feature>
<keyword evidence="6" id="KW-1185">Reference proteome</keyword>
<dbReference type="InterPro" id="IPR007858">
    <property type="entry name" value="Dpy-30_motif"/>
</dbReference>
<dbReference type="OrthoDB" id="417678at2759"/>
<dbReference type="InterPro" id="IPR049629">
    <property type="entry name" value="DPY30_SDC1_DD"/>
</dbReference>
<proteinExistence type="inferred from homology"/>
<dbReference type="Pfam" id="PF05186">
    <property type="entry name" value="Dpy-30"/>
    <property type="match status" value="1"/>
</dbReference>
<dbReference type="STRING" id="1214573.A0A0G2IGJ9"/>
<protein>
    <recommendedName>
        <fullName evidence="7">Dpy-30 domain-containing protein</fullName>
    </recommendedName>
</protein>
<dbReference type="Gene3D" id="1.20.890.10">
    <property type="entry name" value="cAMP-dependent protein kinase regulatory subunit, dimerization-anchoring domain"/>
    <property type="match status" value="1"/>
</dbReference>
<sequence length="221" mass="22653">MSEPTPIFDPPVLENATSAAEAEGSAPSVTTTDNGGLKENNGQDVTMAGLEESGVKTAKTGPDPALSLASNNAAATTTTTTATTASSSTNPSTPNRTSTPTGSKESVPARLENNNSSRAASAAPADRTGDRVTMPTEPAAHGAPTRQYLNSKVTYHVMEAMKIIAKEQPADPLRVLGEFLLKRSAELERPGADGASTAASGPEGDKDKTKENGADTSIVEQ</sequence>
<feature type="compositionally biased region" description="Basic and acidic residues" evidence="4">
    <location>
        <begin position="203"/>
        <end position="213"/>
    </location>
</feature>
<evidence type="ECO:0000256" key="4">
    <source>
        <dbReference type="SAM" id="MobiDB-lite"/>
    </source>
</evidence>
<evidence type="ECO:0000256" key="2">
    <source>
        <dbReference type="ARBA" id="ARBA00010849"/>
    </source>
</evidence>
<dbReference type="GO" id="GO:0005634">
    <property type="term" value="C:nucleus"/>
    <property type="evidence" value="ECO:0007669"/>
    <property type="project" value="UniProtKB-SubCell"/>
</dbReference>
<comment type="similarity">
    <text evidence="2">Belongs to the dpy-30 family.</text>
</comment>
<dbReference type="Proteomes" id="UP000034680">
    <property type="component" value="Unassembled WGS sequence"/>
</dbReference>
<reference evidence="5 6" key="2">
    <citation type="submission" date="2015-05" db="EMBL/GenBank/DDBJ databases">
        <authorList>
            <person name="Morales-Cruz A."/>
            <person name="Amrine K.C."/>
            <person name="Cantu D."/>
        </authorList>
    </citation>
    <scope>NUCLEOTIDE SEQUENCE [LARGE SCALE GENOMIC DNA]</scope>
    <source>
        <strain evidence="5">DA912</strain>
    </source>
</reference>
<evidence type="ECO:0000256" key="1">
    <source>
        <dbReference type="ARBA" id="ARBA00004123"/>
    </source>
</evidence>
<evidence type="ECO:0008006" key="7">
    <source>
        <dbReference type="Google" id="ProtNLM"/>
    </source>
</evidence>
<evidence type="ECO:0000256" key="3">
    <source>
        <dbReference type="ARBA" id="ARBA00023242"/>
    </source>
</evidence>
<organism evidence="5 6">
    <name type="scientific">Diaporthe ampelina</name>
    <dbReference type="NCBI Taxonomy" id="1214573"/>
    <lineage>
        <taxon>Eukaryota</taxon>
        <taxon>Fungi</taxon>
        <taxon>Dikarya</taxon>
        <taxon>Ascomycota</taxon>
        <taxon>Pezizomycotina</taxon>
        <taxon>Sordariomycetes</taxon>
        <taxon>Sordariomycetidae</taxon>
        <taxon>Diaporthales</taxon>
        <taxon>Diaporthaceae</taxon>
        <taxon>Diaporthe</taxon>
    </lineage>
</organism>
<feature type="compositionally biased region" description="Low complexity" evidence="4">
    <location>
        <begin position="64"/>
        <end position="101"/>
    </location>
</feature>